<keyword evidence="4 5" id="KW-0472">Membrane</keyword>
<dbReference type="RefSeq" id="WP_353985251.1">
    <property type="nucleotide sequence ID" value="NZ_JBEWLY010000023.1"/>
</dbReference>
<accession>A0ABV2D4G8</accession>
<gene>
    <name evidence="6" type="ORF">ABVV53_15045</name>
</gene>
<feature type="transmembrane region" description="Helical" evidence="5">
    <location>
        <begin position="105"/>
        <end position="127"/>
    </location>
</feature>
<feature type="transmembrane region" description="Helical" evidence="5">
    <location>
        <begin position="6"/>
        <end position="25"/>
    </location>
</feature>
<proteinExistence type="predicted"/>
<evidence type="ECO:0000313" key="6">
    <source>
        <dbReference type="EMBL" id="MET1756760.1"/>
    </source>
</evidence>
<evidence type="ECO:0000256" key="4">
    <source>
        <dbReference type="ARBA" id="ARBA00023136"/>
    </source>
</evidence>
<dbReference type="InterPro" id="IPR023352">
    <property type="entry name" value="MAPEG-like_dom_sf"/>
</dbReference>
<dbReference type="Pfam" id="PF01124">
    <property type="entry name" value="MAPEG"/>
    <property type="match status" value="1"/>
</dbReference>
<sequence>MILQTTLTLAAAAVFINLWLFVRVVRVRMAERVIHGDGGNTLLLQRMRAQSNFIEHAPLFLILVASIELTGKGDSWLAVVGSLFMLARVSHGFGMDRAGSNLFRAGGMVVTLLTEIGLAVVAVLIGLQLM</sequence>
<evidence type="ECO:0000313" key="7">
    <source>
        <dbReference type="Proteomes" id="UP001548713"/>
    </source>
</evidence>
<dbReference type="SUPFAM" id="SSF161084">
    <property type="entry name" value="MAPEG domain-like"/>
    <property type="match status" value="1"/>
</dbReference>
<reference evidence="6 7" key="1">
    <citation type="submission" date="2024-07" db="EMBL/GenBank/DDBJ databases">
        <title>Novosphingobium kalidii RD2P27.</title>
        <authorList>
            <person name="Sun J.-Q."/>
        </authorList>
    </citation>
    <scope>NUCLEOTIDE SEQUENCE [LARGE SCALE GENOMIC DNA]</scope>
    <source>
        <strain evidence="6 7">RD2P27</strain>
    </source>
</reference>
<keyword evidence="7" id="KW-1185">Reference proteome</keyword>
<dbReference type="Proteomes" id="UP001548713">
    <property type="component" value="Unassembled WGS sequence"/>
</dbReference>
<evidence type="ECO:0000256" key="1">
    <source>
        <dbReference type="ARBA" id="ARBA00004370"/>
    </source>
</evidence>
<evidence type="ECO:0000256" key="2">
    <source>
        <dbReference type="ARBA" id="ARBA00022692"/>
    </source>
</evidence>
<organism evidence="6 7">
    <name type="scientific">Novosphingobium kalidii</name>
    <dbReference type="NCBI Taxonomy" id="3230299"/>
    <lineage>
        <taxon>Bacteria</taxon>
        <taxon>Pseudomonadati</taxon>
        <taxon>Pseudomonadota</taxon>
        <taxon>Alphaproteobacteria</taxon>
        <taxon>Sphingomonadales</taxon>
        <taxon>Sphingomonadaceae</taxon>
        <taxon>Novosphingobium</taxon>
    </lineage>
</organism>
<dbReference type="Gene3D" id="1.20.120.550">
    <property type="entry name" value="Membrane associated eicosanoid/glutathione metabolism-like domain"/>
    <property type="match status" value="1"/>
</dbReference>
<keyword evidence="2 5" id="KW-0812">Transmembrane</keyword>
<keyword evidence="3 5" id="KW-1133">Transmembrane helix</keyword>
<comment type="subcellular location">
    <subcellularLocation>
        <location evidence="1">Membrane</location>
    </subcellularLocation>
</comment>
<protein>
    <submittedName>
        <fullName evidence="6">MAPEG family protein</fullName>
    </submittedName>
</protein>
<name>A0ABV2D4G8_9SPHN</name>
<evidence type="ECO:0000256" key="5">
    <source>
        <dbReference type="SAM" id="Phobius"/>
    </source>
</evidence>
<dbReference type="PANTHER" id="PTHR35814">
    <property type="match status" value="1"/>
</dbReference>
<evidence type="ECO:0000256" key="3">
    <source>
        <dbReference type="ARBA" id="ARBA00022989"/>
    </source>
</evidence>
<dbReference type="PANTHER" id="PTHR35814:SF1">
    <property type="entry name" value="GLUTATHIONE S-TRANSFERASE-RELATED"/>
    <property type="match status" value="1"/>
</dbReference>
<comment type="caution">
    <text evidence="6">The sequence shown here is derived from an EMBL/GenBank/DDBJ whole genome shotgun (WGS) entry which is preliminary data.</text>
</comment>
<dbReference type="EMBL" id="JBEWLY010000023">
    <property type="protein sequence ID" value="MET1756760.1"/>
    <property type="molecule type" value="Genomic_DNA"/>
</dbReference>
<dbReference type="InterPro" id="IPR001129">
    <property type="entry name" value="Membr-assoc_MAPEG"/>
</dbReference>